<dbReference type="AlphaFoldDB" id="A0A9P6H6E5"/>
<protein>
    <submittedName>
        <fullName evidence="5">Ribosomal protein L5 domain-containing protein</fullName>
    </submittedName>
</protein>
<proteinExistence type="inferred from homology"/>
<keyword evidence="6" id="KW-1185">Reference proteome</keyword>
<dbReference type="GO" id="GO:0003735">
    <property type="term" value="F:structural constituent of ribosome"/>
    <property type="evidence" value="ECO:0007669"/>
    <property type="project" value="InterPro"/>
</dbReference>
<reference evidence="5" key="1">
    <citation type="journal article" date="2020" name="Nat. Commun.">
        <title>Large-scale genome sequencing of mycorrhizal fungi provides insights into the early evolution of symbiotic traits.</title>
        <authorList>
            <person name="Miyauchi S."/>
            <person name="Kiss E."/>
            <person name="Kuo A."/>
            <person name="Drula E."/>
            <person name="Kohler A."/>
            <person name="Sanchez-Garcia M."/>
            <person name="Morin E."/>
            <person name="Andreopoulos B."/>
            <person name="Barry K.W."/>
            <person name="Bonito G."/>
            <person name="Buee M."/>
            <person name="Carver A."/>
            <person name="Chen C."/>
            <person name="Cichocki N."/>
            <person name="Clum A."/>
            <person name="Culley D."/>
            <person name="Crous P.W."/>
            <person name="Fauchery L."/>
            <person name="Girlanda M."/>
            <person name="Hayes R.D."/>
            <person name="Keri Z."/>
            <person name="LaButti K."/>
            <person name="Lipzen A."/>
            <person name="Lombard V."/>
            <person name="Magnuson J."/>
            <person name="Maillard F."/>
            <person name="Murat C."/>
            <person name="Nolan M."/>
            <person name="Ohm R.A."/>
            <person name="Pangilinan J."/>
            <person name="Pereira M.F."/>
            <person name="Perotto S."/>
            <person name="Peter M."/>
            <person name="Pfister S."/>
            <person name="Riley R."/>
            <person name="Sitrit Y."/>
            <person name="Stielow J.B."/>
            <person name="Szollosi G."/>
            <person name="Zifcakova L."/>
            <person name="Stursova M."/>
            <person name="Spatafora J.W."/>
            <person name="Tedersoo L."/>
            <person name="Vaario L.M."/>
            <person name="Yamada A."/>
            <person name="Yan M."/>
            <person name="Wang P."/>
            <person name="Xu J."/>
            <person name="Bruns T."/>
            <person name="Baldrian P."/>
            <person name="Vilgalys R."/>
            <person name="Dunand C."/>
            <person name="Henrissat B."/>
            <person name="Grigoriev I.V."/>
            <person name="Hibbett D."/>
            <person name="Nagy L.G."/>
            <person name="Martin F.M."/>
        </authorList>
    </citation>
    <scope>NUCLEOTIDE SEQUENCE</scope>
    <source>
        <strain evidence="5">UH-Tt-Lm1</strain>
    </source>
</reference>
<evidence type="ECO:0000313" key="6">
    <source>
        <dbReference type="Proteomes" id="UP000736335"/>
    </source>
</evidence>
<evidence type="ECO:0000256" key="3">
    <source>
        <dbReference type="ARBA" id="ARBA00023274"/>
    </source>
</evidence>
<evidence type="ECO:0000259" key="4">
    <source>
        <dbReference type="Pfam" id="PF00673"/>
    </source>
</evidence>
<dbReference type="Proteomes" id="UP000736335">
    <property type="component" value="Unassembled WGS sequence"/>
</dbReference>
<name>A0A9P6H6E5_9AGAM</name>
<dbReference type="Gene3D" id="3.30.1440.10">
    <property type="match status" value="1"/>
</dbReference>
<sequence length="302" mass="33113">MSAATPKITTAVKAASRGSLRPIRRAPEMRKLLKRDERGLPIPHIKHLVLRDTHHSRLQDFYYNTLQDDLMYMTYVHESSPRPPPRATRLAYDPEDPYTKNRHNPPVGGSQIGKKLPPPSTAHNVVQLERIQIHTMVKEAINSKSNLLGAIAAFRAISGENHQAGGVHTSEGVQIVRAVKTVGGWSRAGGPLGVKVDLKGPKMYDFLTTLVEFVLPRLREFNGVQLPGSSSNMQTPAGVSGVVSFGLPPEAMGLFPQIEVNLDSYPKSYGMHVHLITNAEGQGAQNRARALLSGFGVPFLRK</sequence>
<keyword evidence="3" id="KW-0687">Ribonucleoprotein</keyword>
<dbReference type="Pfam" id="PF00673">
    <property type="entry name" value="Ribosomal_L5_C"/>
    <property type="match status" value="1"/>
</dbReference>
<reference evidence="5" key="2">
    <citation type="submission" date="2020-11" db="EMBL/GenBank/DDBJ databases">
        <authorList>
            <consortium name="DOE Joint Genome Institute"/>
            <person name="Kuo A."/>
            <person name="Miyauchi S."/>
            <person name="Kiss E."/>
            <person name="Drula E."/>
            <person name="Kohler A."/>
            <person name="Sanchez-Garcia M."/>
            <person name="Andreopoulos B."/>
            <person name="Barry K.W."/>
            <person name="Bonito G."/>
            <person name="Buee M."/>
            <person name="Carver A."/>
            <person name="Chen C."/>
            <person name="Cichocki N."/>
            <person name="Clum A."/>
            <person name="Culley D."/>
            <person name="Crous P.W."/>
            <person name="Fauchery L."/>
            <person name="Girlanda M."/>
            <person name="Hayes R."/>
            <person name="Keri Z."/>
            <person name="Labutti K."/>
            <person name="Lipzen A."/>
            <person name="Lombard V."/>
            <person name="Magnuson J."/>
            <person name="Maillard F."/>
            <person name="Morin E."/>
            <person name="Murat C."/>
            <person name="Nolan M."/>
            <person name="Ohm R."/>
            <person name="Pangilinan J."/>
            <person name="Pereira M."/>
            <person name="Perotto S."/>
            <person name="Peter M."/>
            <person name="Riley R."/>
            <person name="Sitrit Y."/>
            <person name="Stielow B."/>
            <person name="Szollosi G."/>
            <person name="Zifcakova L."/>
            <person name="Stursova M."/>
            <person name="Spatafora J.W."/>
            <person name="Tedersoo L."/>
            <person name="Vaario L.-M."/>
            <person name="Yamada A."/>
            <person name="Yan M."/>
            <person name="Wang P."/>
            <person name="Xu J."/>
            <person name="Bruns T."/>
            <person name="Baldrian P."/>
            <person name="Vilgalys R."/>
            <person name="Henrissat B."/>
            <person name="Grigoriev I.V."/>
            <person name="Hibbett D."/>
            <person name="Nagy L.G."/>
            <person name="Martin F.M."/>
        </authorList>
    </citation>
    <scope>NUCLEOTIDE SEQUENCE</scope>
    <source>
        <strain evidence="5">UH-Tt-Lm1</strain>
    </source>
</reference>
<evidence type="ECO:0000256" key="1">
    <source>
        <dbReference type="ARBA" id="ARBA00008553"/>
    </source>
</evidence>
<dbReference type="SUPFAM" id="SSF55282">
    <property type="entry name" value="RL5-like"/>
    <property type="match status" value="1"/>
</dbReference>
<organism evidence="5 6">
    <name type="scientific">Thelephora terrestris</name>
    <dbReference type="NCBI Taxonomy" id="56493"/>
    <lineage>
        <taxon>Eukaryota</taxon>
        <taxon>Fungi</taxon>
        <taxon>Dikarya</taxon>
        <taxon>Basidiomycota</taxon>
        <taxon>Agaricomycotina</taxon>
        <taxon>Agaricomycetes</taxon>
        <taxon>Thelephorales</taxon>
        <taxon>Thelephoraceae</taxon>
        <taxon>Thelephora</taxon>
    </lineage>
</organism>
<comment type="similarity">
    <text evidence="1">Belongs to the universal ribosomal protein uL5 family.</text>
</comment>
<accession>A0A9P6H6E5</accession>
<gene>
    <name evidence="5" type="ORF">BJ322DRAFT_472287</name>
</gene>
<dbReference type="EMBL" id="WIUZ02000022">
    <property type="protein sequence ID" value="KAF9778569.1"/>
    <property type="molecule type" value="Genomic_DNA"/>
</dbReference>
<comment type="caution">
    <text evidence="5">The sequence shown here is derived from an EMBL/GenBank/DDBJ whole genome shotgun (WGS) entry which is preliminary data.</text>
</comment>
<dbReference type="GO" id="GO:1990904">
    <property type="term" value="C:ribonucleoprotein complex"/>
    <property type="evidence" value="ECO:0007669"/>
    <property type="project" value="UniProtKB-KW"/>
</dbReference>
<dbReference type="PANTHER" id="PTHR11994">
    <property type="entry name" value="60S RIBOSOMAL PROTEIN L11-RELATED"/>
    <property type="match status" value="1"/>
</dbReference>
<dbReference type="GO" id="GO:0005840">
    <property type="term" value="C:ribosome"/>
    <property type="evidence" value="ECO:0007669"/>
    <property type="project" value="UniProtKB-KW"/>
</dbReference>
<keyword evidence="2 5" id="KW-0689">Ribosomal protein</keyword>
<dbReference type="InterPro" id="IPR002132">
    <property type="entry name" value="Ribosomal_uL5"/>
</dbReference>
<evidence type="ECO:0000256" key="2">
    <source>
        <dbReference type="ARBA" id="ARBA00022980"/>
    </source>
</evidence>
<dbReference type="InterPro" id="IPR022803">
    <property type="entry name" value="Ribosomal_uL5_dom_sf"/>
</dbReference>
<dbReference type="InterPro" id="IPR031309">
    <property type="entry name" value="Ribosomal_uL5_C"/>
</dbReference>
<dbReference type="OrthoDB" id="539541at2759"/>
<evidence type="ECO:0000313" key="5">
    <source>
        <dbReference type="EMBL" id="KAF9778569.1"/>
    </source>
</evidence>
<feature type="domain" description="Large ribosomal subunit protein uL5 C-terminal" evidence="4">
    <location>
        <begin position="191"/>
        <end position="299"/>
    </location>
</feature>
<dbReference type="GO" id="GO:0006412">
    <property type="term" value="P:translation"/>
    <property type="evidence" value="ECO:0007669"/>
    <property type="project" value="InterPro"/>
</dbReference>